<name>A0A5C4J968_9ACTN</name>
<dbReference type="Pfam" id="PF07690">
    <property type="entry name" value="MFS_1"/>
    <property type="match status" value="1"/>
</dbReference>
<feature type="transmembrane region" description="Helical" evidence="8">
    <location>
        <begin position="453"/>
        <end position="472"/>
    </location>
</feature>
<evidence type="ECO:0000256" key="4">
    <source>
        <dbReference type="ARBA" id="ARBA00022692"/>
    </source>
</evidence>
<keyword evidence="6 8" id="KW-0472">Membrane</keyword>
<feature type="transmembrane region" description="Helical" evidence="8">
    <location>
        <begin position="144"/>
        <end position="163"/>
    </location>
</feature>
<feature type="compositionally biased region" description="Polar residues" evidence="7">
    <location>
        <begin position="479"/>
        <end position="489"/>
    </location>
</feature>
<evidence type="ECO:0000313" key="11">
    <source>
        <dbReference type="Proteomes" id="UP000309174"/>
    </source>
</evidence>
<protein>
    <submittedName>
        <fullName evidence="10">MFS transporter</fullName>
    </submittedName>
</protein>
<feature type="transmembrane region" description="Helical" evidence="8">
    <location>
        <begin position="309"/>
        <end position="331"/>
    </location>
</feature>
<feature type="transmembrane region" description="Helical" evidence="8">
    <location>
        <begin position="274"/>
        <end position="297"/>
    </location>
</feature>
<comment type="caution">
    <text evidence="10">The sequence shown here is derived from an EMBL/GenBank/DDBJ whole genome shotgun (WGS) entry which is preliminary data.</text>
</comment>
<feature type="transmembrane region" description="Helical" evidence="8">
    <location>
        <begin position="109"/>
        <end position="132"/>
    </location>
</feature>
<feature type="transmembrane region" description="Helical" evidence="8">
    <location>
        <begin position="16"/>
        <end position="36"/>
    </location>
</feature>
<feature type="transmembrane region" description="Helical" evidence="8">
    <location>
        <begin position="56"/>
        <end position="73"/>
    </location>
</feature>
<dbReference type="PROSITE" id="PS50850">
    <property type="entry name" value="MFS"/>
    <property type="match status" value="1"/>
</dbReference>
<feature type="transmembrane region" description="Helical" evidence="8">
    <location>
        <begin position="175"/>
        <end position="194"/>
    </location>
</feature>
<keyword evidence="11" id="KW-1185">Reference proteome</keyword>
<keyword evidence="3" id="KW-1003">Cell membrane</keyword>
<dbReference type="PANTHER" id="PTHR42718">
    <property type="entry name" value="MAJOR FACILITATOR SUPERFAMILY MULTIDRUG TRANSPORTER MFSC"/>
    <property type="match status" value="1"/>
</dbReference>
<feature type="transmembrane region" description="Helical" evidence="8">
    <location>
        <begin position="338"/>
        <end position="356"/>
    </location>
</feature>
<accession>A0A5C4J968</accession>
<evidence type="ECO:0000256" key="7">
    <source>
        <dbReference type="SAM" id="MobiDB-lite"/>
    </source>
</evidence>
<dbReference type="InterPro" id="IPR020846">
    <property type="entry name" value="MFS_dom"/>
</dbReference>
<dbReference type="GO" id="GO:0005886">
    <property type="term" value="C:plasma membrane"/>
    <property type="evidence" value="ECO:0007669"/>
    <property type="project" value="UniProtKB-SubCell"/>
</dbReference>
<evidence type="ECO:0000256" key="8">
    <source>
        <dbReference type="SAM" id="Phobius"/>
    </source>
</evidence>
<evidence type="ECO:0000256" key="1">
    <source>
        <dbReference type="ARBA" id="ARBA00004651"/>
    </source>
</evidence>
<feature type="transmembrane region" description="Helical" evidence="8">
    <location>
        <begin position="85"/>
        <end position="103"/>
    </location>
</feature>
<dbReference type="InterPro" id="IPR011701">
    <property type="entry name" value="MFS"/>
</dbReference>
<evidence type="ECO:0000256" key="2">
    <source>
        <dbReference type="ARBA" id="ARBA00022448"/>
    </source>
</evidence>
<keyword evidence="4 8" id="KW-0812">Transmembrane</keyword>
<dbReference type="RefSeq" id="WP_138647149.1">
    <property type="nucleotide sequence ID" value="NZ_VCKW01000119.1"/>
</dbReference>
<dbReference type="InterPro" id="IPR004638">
    <property type="entry name" value="EmrB-like"/>
</dbReference>
<evidence type="ECO:0000313" key="10">
    <source>
        <dbReference type="EMBL" id="TMQ95323.1"/>
    </source>
</evidence>
<dbReference type="GO" id="GO:0022857">
    <property type="term" value="F:transmembrane transporter activity"/>
    <property type="evidence" value="ECO:0007669"/>
    <property type="project" value="InterPro"/>
</dbReference>
<dbReference type="OrthoDB" id="4080117at2"/>
<reference evidence="10 11" key="1">
    <citation type="submission" date="2019-05" db="EMBL/GenBank/DDBJ databases">
        <title>Draft genome sequence of Actinomadura sp. 14C53.</title>
        <authorList>
            <person name="Saricaoglu S."/>
            <person name="Isik K."/>
        </authorList>
    </citation>
    <scope>NUCLEOTIDE SEQUENCE [LARGE SCALE GENOMIC DNA]</scope>
    <source>
        <strain evidence="10 11">14C53</strain>
    </source>
</reference>
<comment type="subcellular location">
    <subcellularLocation>
        <location evidence="1">Cell membrane</location>
        <topology evidence="1">Multi-pass membrane protein</topology>
    </subcellularLocation>
</comment>
<feature type="region of interest" description="Disordered" evidence="7">
    <location>
        <begin position="479"/>
        <end position="519"/>
    </location>
</feature>
<organism evidence="10 11">
    <name type="scientific">Actinomadura soli</name>
    <dbReference type="NCBI Taxonomy" id="2508997"/>
    <lineage>
        <taxon>Bacteria</taxon>
        <taxon>Bacillati</taxon>
        <taxon>Actinomycetota</taxon>
        <taxon>Actinomycetes</taxon>
        <taxon>Streptosporangiales</taxon>
        <taxon>Thermomonosporaceae</taxon>
        <taxon>Actinomadura</taxon>
    </lineage>
</organism>
<dbReference type="EMBL" id="VCKW01000119">
    <property type="protein sequence ID" value="TMQ95323.1"/>
    <property type="molecule type" value="Genomic_DNA"/>
</dbReference>
<feature type="transmembrane region" description="Helical" evidence="8">
    <location>
        <begin position="368"/>
        <end position="389"/>
    </location>
</feature>
<feature type="transmembrane region" description="Helical" evidence="8">
    <location>
        <begin position="206"/>
        <end position="224"/>
    </location>
</feature>
<dbReference type="Proteomes" id="UP000309174">
    <property type="component" value="Unassembled WGS sequence"/>
</dbReference>
<dbReference type="Gene3D" id="1.20.1720.10">
    <property type="entry name" value="Multidrug resistance protein D"/>
    <property type="match status" value="1"/>
</dbReference>
<dbReference type="PANTHER" id="PTHR42718:SF46">
    <property type="entry name" value="BLR6921 PROTEIN"/>
    <property type="match status" value="1"/>
</dbReference>
<dbReference type="NCBIfam" id="TIGR00711">
    <property type="entry name" value="efflux_EmrB"/>
    <property type="match status" value="1"/>
</dbReference>
<evidence type="ECO:0000256" key="3">
    <source>
        <dbReference type="ARBA" id="ARBA00022475"/>
    </source>
</evidence>
<keyword evidence="2" id="KW-0813">Transport</keyword>
<dbReference type="CDD" id="cd17321">
    <property type="entry name" value="MFS_MMR_MDR_like"/>
    <property type="match status" value="1"/>
</dbReference>
<dbReference type="AlphaFoldDB" id="A0A5C4J968"/>
<evidence type="ECO:0000259" key="9">
    <source>
        <dbReference type="PROSITE" id="PS50850"/>
    </source>
</evidence>
<evidence type="ECO:0000256" key="6">
    <source>
        <dbReference type="ARBA" id="ARBA00023136"/>
    </source>
</evidence>
<keyword evidence="5 8" id="KW-1133">Transmembrane helix</keyword>
<sequence length="519" mass="53349">MATTKAQGPSVAPSRWSALLFIGLGQLMIILDATVVNIALPSMQRDLGISDGDRQWVITAYTLAFGSLLLLGGRIADYTGRKRTFLVALIGFAGASALGGAAGDFEMLLAARALQGGFGALLGPSALSLLTVTFTEPKDRAKAFGVWGAIAGAGGAIGLLAGGALTDYLDWRWCLYVNIPITAVAAIGGYAVLAESRREGRARFDVPGVLLVTGGLVAVVYATSRAESDGWGSATVVGLFAAGAVLLAAFAFVESRVAHPLLPPRVIASRTRGGAYLAVGLTVVGMFGAFLFLTYYMQVVKGYSPIRTGVAFLPMATAVLISAGGLTTRLLPKVQPRVLIVPGMLIGSVAMLWMLTLEPGTSYARGLLVVQLLFGLGAGMIMPVAINYATHGVDQGDSGVASASVNTAQQIGGSIGTALLNTIATNATVDYLASHGRSPAIAKQAVVEGFSTASIWAAGILVAGALIVAVLMNTPNPGRQAAAENTGSDTDTDGAEQQDASSVEVVTVNRTRAPTAHRR</sequence>
<evidence type="ECO:0000256" key="5">
    <source>
        <dbReference type="ARBA" id="ARBA00022989"/>
    </source>
</evidence>
<dbReference type="SUPFAM" id="SSF103473">
    <property type="entry name" value="MFS general substrate transporter"/>
    <property type="match status" value="1"/>
</dbReference>
<feature type="domain" description="Major facilitator superfamily (MFS) profile" evidence="9">
    <location>
        <begin position="18"/>
        <end position="476"/>
    </location>
</feature>
<proteinExistence type="predicted"/>
<feature type="transmembrane region" description="Helical" evidence="8">
    <location>
        <begin position="230"/>
        <end position="253"/>
    </location>
</feature>
<gene>
    <name evidence="10" type="ORF">ETD83_22615</name>
</gene>
<dbReference type="Gene3D" id="1.20.1250.20">
    <property type="entry name" value="MFS general substrate transporter like domains"/>
    <property type="match status" value="1"/>
</dbReference>
<dbReference type="InterPro" id="IPR036259">
    <property type="entry name" value="MFS_trans_sf"/>
</dbReference>